<organism evidence="10 11">
    <name type="scientific">Exophiala bonariae</name>
    <dbReference type="NCBI Taxonomy" id="1690606"/>
    <lineage>
        <taxon>Eukaryota</taxon>
        <taxon>Fungi</taxon>
        <taxon>Dikarya</taxon>
        <taxon>Ascomycota</taxon>
        <taxon>Pezizomycotina</taxon>
        <taxon>Eurotiomycetes</taxon>
        <taxon>Chaetothyriomycetidae</taxon>
        <taxon>Chaetothyriales</taxon>
        <taxon>Herpotrichiellaceae</taxon>
        <taxon>Exophiala</taxon>
    </lineage>
</organism>
<dbReference type="EC" id="5.2.1.8" evidence="3 7"/>
<keyword evidence="11" id="KW-1185">Reference proteome</keyword>
<comment type="function">
    <text evidence="2">PPIases accelerate the folding of proteins. It catalyzes the cis-trans isomerization of proline imidic peptide bonds in oligopeptides.</text>
</comment>
<accession>A0AAV9NGU7</accession>
<evidence type="ECO:0000256" key="5">
    <source>
        <dbReference type="ARBA" id="ARBA00023235"/>
    </source>
</evidence>
<feature type="domain" description="PPIase FKBP-type" evidence="9">
    <location>
        <begin position="21"/>
        <end position="95"/>
    </location>
</feature>
<dbReference type="Gene3D" id="3.10.50.40">
    <property type="match status" value="1"/>
</dbReference>
<evidence type="ECO:0000259" key="9">
    <source>
        <dbReference type="PROSITE" id="PS50059"/>
    </source>
</evidence>
<dbReference type="Proteomes" id="UP001358417">
    <property type="component" value="Unassembled WGS sequence"/>
</dbReference>
<name>A0AAV9NGU7_9EURO</name>
<evidence type="ECO:0000256" key="8">
    <source>
        <dbReference type="SAM" id="MobiDB-lite"/>
    </source>
</evidence>
<dbReference type="InterPro" id="IPR001179">
    <property type="entry name" value="PPIase_FKBP_dom"/>
</dbReference>
<dbReference type="GO" id="GO:0005737">
    <property type="term" value="C:cytoplasm"/>
    <property type="evidence" value="ECO:0007669"/>
    <property type="project" value="TreeGrafter"/>
</dbReference>
<dbReference type="InterPro" id="IPR050689">
    <property type="entry name" value="FKBP-type_PPIase"/>
</dbReference>
<gene>
    <name evidence="10" type="ORF">LTR84_012646</name>
</gene>
<evidence type="ECO:0000256" key="7">
    <source>
        <dbReference type="PROSITE-ProRule" id="PRU00277"/>
    </source>
</evidence>
<dbReference type="AlphaFoldDB" id="A0AAV9NGU7"/>
<proteinExistence type="inferred from homology"/>
<dbReference type="PANTHER" id="PTHR10516">
    <property type="entry name" value="PEPTIDYL-PROLYL CIS-TRANS ISOMERASE"/>
    <property type="match status" value="1"/>
</dbReference>
<dbReference type="Pfam" id="PF00254">
    <property type="entry name" value="FKBP_C"/>
    <property type="match status" value="1"/>
</dbReference>
<comment type="caution">
    <text evidence="10">The sequence shown here is derived from an EMBL/GenBank/DDBJ whole genome shotgun (WGS) entry which is preliminary data.</text>
</comment>
<evidence type="ECO:0000256" key="3">
    <source>
        <dbReference type="ARBA" id="ARBA00013194"/>
    </source>
</evidence>
<evidence type="ECO:0000256" key="1">
    <source>
        <dbReference type="ARBA" id="ARBA00000971"/>
    </source>
</evidence>
<dbReference type="EMBL" id="JAVRRD010000008">
    <property type="protein sequence ID" value="KAK5056094.1"/>
    <property type="molecule type" value="Genomic_DNA"/>
</dbReference>
<evidence type="ECO:0000256" key="6">
    <source>
        <dbReference type="ARBA" id="ARBA00038106"/>
    </source>
</evidence>
<dbReference type="GO" id="GO:0003755">
    <property type="term" value="F:peptidyl-prolyl cis-trans isomerase activity"/>
    <property type="evidence" value="ECO:0007669"/>
    <property type="project" value="UniProtKB-KW"/>
</dbReference>
<dbReference type="SUPFAM" id="SSF54534">
    <property type="entry name" value="FKBP-like"/>
    <property type="match status" value="1"/>
</dbReference>
<sequence length="127" mass="13835">MSSVNKKLLKQGNGQDYPKPGDEVTIEYTGWLQDLSASSNNNKGKQFDSSVGRGDFKTQIGTGRVIPGWDQGVPQMSLGEKSTLTIPGQLAYGARLVNPSTQLKEPISNESCHLKQSYLHGRGLEKL</sequence>
<keyword evidence="4 7" id="KW-0697">Rotamase</keyword>
<feature type="region of interest" description="Disordered" evidence="8">
    <location>
        <begin position="1"/>
        <end position="23"/>
    </location>
</feature>
<keyword evidence="5 7" id="KW-0413">Isomerase</keyword>
<evidence type="ECO:0000256" key="2">
    <source>
        <dbReference type="ARBA" id="ARBA00002388"/>
    </source>
</evidence>
<evidence type="ECO:0000256" key="4">
    <source>
        <dbReference type="ARBA" id="ARBA00023110"/>
    </source>
</evidence>
<protein>
    <recommendedName>
        <fullName evidence="3 7">peptidylprolyl isomerase</fullName>
        <ecNumber evidence="3 7">5.2.1.8</ecNumber>
    </recommendedName>
</protein>
<evidence type="ECO:0000313" key="10">
    <source>
        <dbReference type="EMBL" id="KAK5056094.1"/>
    </source>
</evidence>
<reference evidence="10 11" key="1">
    <citation type="submission" date="2023-08" db="EMBL/GenBank/DDBJ databases">
        <title>Black Yeasts Isolated from many extreme environments.</title>
        <authorList>
            <person name="Coleine C."/>
            <person name="Stajich J.E."/>
            <person name="Selbmann L."/>
        </authorList>
    </citation>
    <scope>NUCLEOTIDE SEQUENCE [LARGE SCALE GENOMIC DNA]</scope>
    <source>
        <strain evidence="10 11">CCFEE 5792</strain>
    </source>
</reference>
<dbReference type="RefSeq" id="XP_064708064.1">
    <property type="nucleotide sequence ID" value="XM_064856164.1"/>
</dbReference>
<dbReference type="PANTHER" id="PTHR10516:SF443">
    <property type="entry name" value="FK506-BINDING PROTEIN 59-RELATED"/>
    <property type="match status" value="1"/>
</dbReference>
<dbReference type="PROSITE" id="PS50059">
    <property type="entry name" value="FKBP_PPIASE"/>
    <property type="match status" value="1"/>
</dbReference>
<dbReference type="InterPro" id="IPR046357">
    <property type="entry name" value="PPIase_dom_sf"/>
</dbReference>
<evidence type="ECO:0000313" key="11">
    <source>
        <dbReference type="Proteomes" id="UP001358417"/>
    </source>
</evidence>
<comment type="similarity">
    <text evidence="6">Belongs to the FKBP-type PPIase family. FKBP1 subfamily.</text>
</comment>
<comment type="catalytic activity">
    <reaction evidence="1 7">
        <text>[protein]-peptidylproline (omega=180) = [protein]-peptidylproline (omega=0)</text>
        <dbReference type="Rhea" id="RHEA:16237"/>
        <dbReference type="Rhea" id="RHEA-COMP:10747"/>
        <dbReference type="Rhea" id="RHEA-COMP:10748"/>
        <dbReference type="ChEBI" id="CHEBI:83833"/>
        <dbReference type="ChEBI" id="CHEBI:83834"/>
        <dbReference type="EC" id="5.2.1.8"/>
    </reaction>
</comment>
<dbReference type="GeneID" id="89980788"/>